<dbReference type="EMBL" id="LXQA011423143">
    <property type="protein sequence ID" value="MCI96753.1"/>
    <property type="molecule type" value="Genomic_DNA"/>
</dbReference>
<evidence type="ECO:0008006" key="3">
    <source>
        <dbReference type="Google" id="ProtNLM"/>
    </source>
</evidence>
<name>A0A392WAD2_9FABA</name>
<proteinExistence type="predicted"/>
<comment type="caution">
    <text evidence="1">The sequence shown here is derived from an EMBL/GenBank/DDBJ whole genome shotgun (WGS) entry which is preliminary data.</text>
</comment>
<evidence type="ECO:0000313" key="1">
    <source>
        <dbReference type="EMBL" id="MCI96753.1"/>
    </source>
</evidence>
<reference evidence="1 2" key="1">
    <citation type="journal article" date="2018" name="Front. Plant Sci.">
        <title>Red Clover (Trifolium pratense) and Zigzag Clover (T. medium) - A Picture of Genomic Similarities and Differences.</title>
        <authorList>
            <person name="Dluhosova J."/>
            <person name="Istvanek J."/>
            <person name="Nedelnik J."/>
            <person name="Repkova J."/>
        </authorList>
    </citation>
    <scope>NUCLEOTIDE SEQUENCE [LARGE SCALE GENOMIC DNA]</scope>
    <source>
        <strain evidence="2">cv. 10/8</strain>
        <tissue evidence="1">Leaf</tissue>
    </source>
</reference>
<accession>A0A392WAD2</accession>
<organism evidence="1 2">
    <name type="scientific">Trifolium medium</name>
    <dbReference type="NCBI Taxonomy" id="97028"/>
    <lineage>
        <taxon>Eukaryota</taxon>
        <taxon>Viridiplantae</taxon>
        <taxon>Streptophyta</taxon>
        <taxon>Embryophyta</taxon>
        <taxon>Tracheophyta</taxon>
        <taxon>Spermatophyta</taxon>
        <taxon>Magnoliopsida</taxon>
        <taxon>eudicotyledons</taxon>
        <taxon>Gunneridae</taxon>
        <taxon>Pentapetalae</taxon>
        <taxon>rosids</taxon>
        <taxon>fabids</taxon>
        <taxon>Fabales</taxon>
        <taxon>Fabaceae</taxon>
        <taxon>Papilionoideae</taxon>
        <taxon>50 kb inversion clade</taxon>
        <taxon>NPAAA clade</taxon>
        <taxon>Hologalegina</taxon>
        <taxon>IRL clade</taxon>
        <taxon>Trifolieae</taxon>
        <taxon>Trifolium</taxon>
    </lineage>
</organism>
<protein>
    <recommendedName>
        <fullName evidence="3">Reverse transcriptase zinc-binding domain-containing protein</fullName>
    </recommendedName>
</protein>
<dbReference type="AlphaFoldDB" id="A0A392WAD2"/>
<keyword evidence="2" id="KW-1185">Reference proteome</keyword>
<dbReference type="Proteomes" id="UP000265520">
    <property type="component" value="Unassembled WGS sequence"/>
</dbReference>
<feature type="non-terminal residue" evidence="1">
    <location>
        <position position="45"/>
    </location>
</feature>
<sequence>MVDIDAVLVKALQQLWLNNIPSKVSIFGWRLFLEKLPTRDALYRK</sequence>
<evidence type="ECO:0000313" key="2">
    <source>
        <dbReference type="Proteomes" id="UP000265520"/>
    </source>
</evidence>